<reference evidence="5 6" key="1">
    <citation type="journal article" date="2015" name="Genome Announc.">
        <title>Draft Genome Sequence of the Terrestrial Cyanobacterium Scytonema millei VB511283, Isolated from Eastern India.</title>
        <authorList>
            <person name="Sen D."/>
            <person name="Chandrababunaidu M.M."/>
            <person name="Singh D."/>
            <person name="Sanghi N."/>
            <person name="Ghorai A."/>
            <person name="Mishra G.P."/>
            <person name="Madduluri M."/>
            <person name="Adhikary S.P."/>
            <person name="Tripathy S."/>
        </authorList>
    </citation>
    <scope>NUCLEOTIDE SEQUENCE [LARGE SCALE GENOMIC DNA]</scope>
    <source>
        <strain evidence="5 6">VB511283</strain>
    </source>
</reference>
<name>A0A9X5I164_9CYAN</name>
<feature type="repeat" description="TPR" evidence="3">
    <location>
        <begin position="114"/>
        <end position="147"/>
    </location>
</feature>
<dbReference type="Pfam" id="PF13432">
    <property type="entry name" value="TPR_16"/>
    <property type="match status" value="1"/>
</dbReference>
<sequence length="242" mass="27449">MRSQSLEAEKKNRKCRHQRNSSGMAANQSPIASKNGKRQPELALSDTYLRACAAEKSQQGKYAEAIALLSQLLYRCPGNAIDYNNRGLVYFQAGQFQEAIADYDRALELNPNLAKAYNNRANYHAACGNFLAALADYDRALDLNPSYVRALLNRGITLRDLERYEEAIESFDLALLLGQLEGRIYAERGRTYHLWGDWNCCISDYRRALELLPQHNSSNTDSALRLHAQVETWLNQLLTIDN</sequence>
<dbReference type="Gene3D" id="1.25.40.10">
    <property type="entry name" value="Tetratricopeptide repeat domain"/>
    <property type="match status" value="2"/>
</dbReference>
<organism evidence="5 6">
    <name type="scientific">Scytonema millei VB511283</name>
    <dbReference type="NCBI Taxonomy" id="1245923"/>
    <lineage>
        <taxon>Bacteria</taxon>
        <taxon>Bacillati</taxon>
        <taxon>Cyanobacteriota</taxon>
        <taxon>Cyanophyceae</taxon>
        <taxon>Nostocales</taxon>
        <taxon>Scytonemataceae</taxon>
        <taxon>Scytonema</taxon>
    </lineage>
</organism>
<dbReference type="PANTHER" id="PTHR44858:SF1">
    <property type="entry name" value="UDP-N-ACETYLGLUCOSAMINE--PEPTIDE N-ACETYLGLUCOSAMINYLTRANSFERASE SPINDLY-RELATED"/>
    <property type="match status" value="1"/>
</dbReference>
<feature type="repeat" description="TPR" evidence="3">
    <location>
        <begin position="80"/>
        <end position="113"/>
    </location>
</feature>
<proteinExistence type="predicted"/>
<accession>A0A9X5I164</accession>
<comment type="caution">
    <text evidence="5">The sequence shown here is derived from an EMBL/GenBank/DDBJ whole genome shotgun (WGS) entry which is preliminary data.</text>
</comment>
<evidence type="ECO:0000313" key="6">
    <source>
        <dbReference type="Proteomes" id="UP000031532"/>
    </source>
</evidence>
<dbReference type="PROSITE" id="PS50005">
    <property type="entry name" value="TPR"/>
    <property type="match status" value="4"/>
</dbReference>
<dbReference type="OrthoDB" id="508486at2"/>
<evidence type="ECO:0000313" key="5">
    <source>
        <dbReference type="EMBL" id="NHC33178.1"/>
    </source>
</evidence>
<evidence type="ECO:0000256" key="4">
    <source>
        <dbReference type="SAM" id="MobiDB-lite"/>
    </source>
</evidence>
<keyword evidence="1" id="KW-0677">Repeat</keyword>
<protein>
    <submittedName>
        <fullName evidence="5">Tetratricopeptide repeat protein</fullName>
    </submittedName>
</protein>
<feature type="compositionally biased region" description="Polar residues" evidence="4">
    <location>
        <begin position="20"/>
        <end position="32"/>
    </location>
</feature>
<dbReference type="EMBL" id="JTJC03000001">
    <property type="protein sequence ID" value="NHC33178.1"/>
    <property type="molecule type" value="Genomic_DNA"/>
</dbReference>
<keyword evidence="2 3" id="KW-0802">TPR repeat</keyword>
<feature type="repeat" description="TPR" evidence="3">
    <location>
        <begin position="148"/>
        <end position="181"/>
    </location>
</feature>
<feature type="region of interest" description="Disordered" evidence="4">
    <location>
        <begin position="1"/>
        <end position="39"/>
    </location>
</feature>
<dbReference type="PANTHER" id="PTHR44858">
    <property type="entry name" value="TETRATRICOPEPTIDE REPEAT PROTEIN 6"/>
    <property type="match status" value="1"/>
</dbReference>
<evidence type="ECO:0000256" key="2">
    <source>
        <dbReference type="ARBA" id="ARBA00022803"/>
    </source>
</evidence>
<dbReference type="SMART" id="SM00028">
    <property type="entry name" value="TPR"/>
    <property type="match status" value="5"/>
</dbReference>
<gene>
    <name evidence="5" type="ORF">QH73_0000610</name>
</gene>
<dbReference type="Pfam" id="PF00515">
    <property type="entry name" value="TPR_1"/>
    <property type="match status" value="1"/>
</dbReference>
<dbReference type="SUPFAM" id="SSF48452">
    <property type="entry name" value="TPR-like"/>
    <property type="match status" value="1"/>
</dbReference>
<dbReference type="InterPro" id="IPR019734">
    <property type="entry name" value="TPR_rpt"/>
</dbReference>
<dbReference type="InterPro" id="IPR050498">
    <property type="entry name" value="Ycf3"/>
</dbReference>
<evidence type="ECO:0000256" key="1">
    <source>
        <dbReference type="ARBA" id="ARBA00022737"/>
    </source>
</evidence>
<feature type="repeat" description="TPR" evidence="3">
    <location>
        <begin position="182"/>
        <end position="215"/>
    </location>
</feature>
<dbReference type="PROSITE" id="PS50293">
    <property type="entry name" value="TPR_REGION"/>
    <property type="match status" value="1"/>
</dbReference>
<dbReference type="Proteomes" id="UP000031532">
    <property type="component" value="Unassembled WGS sequence"/>
</dbReference>
<evidence type="ECO:0000256" key="3">
    <source>
        <dbReference type="PROSITE-ProRule" id="PRU00339"/>
    </source>
</evidence>
<dbReference type="AlphaFoldDB" id="A0A9X5I164"/>
<keyword evidence="6" id="KW-1185">Reference proteome</keyword>
<dbReference type="InterPro" id="IPR011990">
    <property type="entry name" value="TPR-like_helical_dom_sf"/>
</dbReference>